<organism evidence="2 3">
    <name type="scientific">Geomonas terrae</name>
    <dbReference type="NCBI Taxonomy" id="2562681"/>
    <lineage>
        <taxon>Bacteria</taxon>
        <taxon>Pseudomonadati</taxon>
        <taxon>Thermodesulfobacteriota</taxon>
        <taxon>Desulfuromonadia</taxon>
        <taxon>Geobacterales</taxon>
        <taxon>Geobacteraceae</taxon>
        <taxon>Geomonas</taxon>
    </lineage>
</organism>
<dbReference type="PANTHER" id="PTHR39201:SF1">
    <property type="entry name" value="FLAVODOXIN-LIKE DOMAIN-CONTAINING PROTEIN"/>
    <property type="match status" value="1"/>
</dbReference>
<dbReference type="EMBL" id="SRSC01000001">
    <property type="protein sequence ID" value="TGU74235.1"/>
    <property type="molecule type" value="Genomic_DNA"/>
</dbReference>
<gene>
    <name evidence="2" type="ORF">E4633_01840</name>
</gene>
<evidence type="ECO:0000313" key="3">
    <source>
        <dbReference type="Proteomes" id="UP000306416"/>
    </source>
</evidence>
<reference evidence="2 3" key="1">
    <citation type="submission" date="2019-04" db="EMBL/GenBank/DDBJ databases">
        <title>Geobacter oryzae sp. nov., ferric-reducing bacteria isolated from paddy soil.</title>
        <authorList>
            <person name="Xu Z."/>
            <person name="Masuda Y."/>
            <person name="Itoh H."/>
            <person name="Senoo K."/>
        </authorList>
    </citation>
    <scope>NUCLEOTIDE SEQUENCE [LARGE SCALE GENOMIC DNA]</scope>
    <source>
        <strain evidence="2 3">Red111</strain>
    </source>
</reference>
<dbReference type="Gene3D" id="3.40.50.360">
    <property type="match status" value="1"/>
</dbReference>
<dbReference type="SUPFAM" id="SSF52218">
    <property type="entry name" value="Flavoproteins"/>
    <property type="match status" value="1"/>
</dbReference>
<evidence type="ECO:0000313" key="2">
    <source>
        <dbReference type="EMBL" id="TGU74235.1"/>
    </source>
</evidence>
<evidence type="ECO:0000259" key="1">
    <source>
        <dbReference type="Pfam" id="PF12682"/>
    </source>
</evidence>
<accession>A0A4S1CKK4</accession>
<dbReference type="AlphaFoldDB" id="A0A4S1CKK4"/>
<dbReference type="RefSeq" id="WP_135868570.1">
    <property type="nucleotide sequence ID" value="NZ_SRSC01000001.1"/>
</dbReference>
<dbReference type="PANTHER" id="PTHR39201">
    <property type="entry name" value="EXPORTED PROTEIN-RELATED"/>
    <property type="match status" value="1"/>
</dbReference>
<dbReference type="Pfam" id="PF12682">
    <property type="entry name" value="Flavodoxin_4"/>
    <property type="match status" value="1"/>
</dbReference>
<name>A0A4S1CKK4_9BACT</name>
<feature type="domain" description="Flavodoxin-like" evidence="1">
    <location>
        <begin position="14"/>
        <end position="165"/>
    </location>
</feature>
<dbReference type="Proteomes" id="UP000306416">
    <property type="component" value="Unassembled WGS sequence"/>
</dbReference>
<dbReference type="GO" id="GO:0010181">
    <property type="term" value="F:FMN binding"/>
    <property type="evidence" value="ECO:0007669"/>
    <property type="project" value="InterPro"/>
</dbReference>
<protein>
    <submittedName>
        <fullName evidence="2">Flavodoxin</fullName>
    </submittedName>
</protein>
<dbReference type="InterPro" id="IPR029039">
    <property type="entry name" value="Flavoprotein-like_sf"/>
</dbReference>
<proteinExistence type="predicted"/>
<keyword evidence="3" id="KW-1185">Reference proteome</keyword>
<dbReference type="InterPro" id="IPR008254">
    <property type="entry name" value="Flavodoxin/NO_synth"/>
</dbReference>
<comment type="caution">
    <text evidence="2">The sequence shown here is derived from an EMBL/GenBank/DDBJ whole genome shotgun (WGS) entry which is preliminary data.</text>
</comment>
<sequence length="173" mass="18819">MSNKSKKTIGSWNVLTVYFSHSGNTRECARQINKMVGGDLLELIPARPYPQDYDTVVAQAKRELQSRHRPELKATAADPADYDIIFVGSPNWWNTVAPPVMTFLAGHDLTDKAIFPFITHEGTGLGRSARDIADLCPGATVLDGIAIRGGEVNRAGGKLSEWLQKLGIAEAAD</sequence>